<dbReference type="GO" id="GO:0019898">
    <property type="term" value="C:extrinsic component of membrane"/>
    <property type="evidence" value="ECO:0007669"/>
    <property type="project" value="InterPro"/>
</dbReference>
<proteinExistence type="inferred from homology"/>
<dbReference type="NCBIfam" id="TIGR01730">
    <property type="entry name" value="RND_mfp"/>
    <property type="match status" value="1"/>
</dbReference>
<feature type="domain" description="CzcB-like barrel-sandwich hybrid" evidence="5">
    <location>
        <begin position="81"/>
        <end position="198"/>
    </location>
</feature>
<dbReference type="InterPro" id="IPR058647">
    <property type="entry name" value="BSH_CzcB-like"/>
</dbReference>
<dbReference type="InterPro" id="IPR030190">
    <property type="entry name" value="MacA_alpha-hairpin_sf"/>
</dbReference>
<dbReference type="Proteomes" id="UP000007013">
    <property type="component" value="Chromosome"/>
</dbReference>
<protein>
    <submittedName>
        <fullName evidence="6">Efflux transporter, RND family, MFP subunit</fullName>
    </submittedName>
</protein>
<dbReference type="GO" id="GO:1990961">
    <property type="term" value="P:xenobiotic detoxification by transmembrane export across the plasma membrane"/>
    <property type="evidence" value="ECO:0007669"/>
    <property type="project" value="InterPro"/>
</dbReference>
<comment type="similarity">
    <text evidence="1">Belongs to the membrane fusion protein (MFP) (TC 8.A.1) family.</text>
</comment>
<dbReference type="GO" id="GO:0015562">
    <property type="term" value="F:efflux transmembrane transporter activity"/>
    <property type="evidence" value="ECO:0007669"/>
    <property type="project" value="TreeGrafter"/>
</dbReference>
<dbReference type="PANTHER" id="PTHR30469">
    <property type="entry name" value="MULTIDRUG RESISTANCE PROTEIN MDTA"/>
    <property type="match status" value="1"/>
</dbReference>
<evidence type="ECO:0000259" key="4">
    <source>
        <dbReference type="Pfam" id="PF25954"/>
    </source>
</evidence>
<dbReference type="Pfam" id="PF25973">
    <property type="entry name" value="BSH_CzcB"/>
    <property type="match status" value="1"/>
</dbReference>
<dbReference type="GO" id="GO:1990195">
    <property type="term" value="C:macrolide transmembrane transporter complex"/>
    <property type="evidence" value="ECO:0007669"/>
    <property type="project" value="InterPro"/>
</dbReference>
<gene>
    <name evidence="6" type="ordered locus">Oter_0508</name>
</gene>
<dbReference type="InterPro" id="IPR058792">
    <property type="entry name" value="Beta-barrel_RND_2"/>
</dbReference>
<sequence>MKTLESLQRLRLRARLRHGAPLGVLCAGLLAVAGCGRAPDAAKPEPPPMVVALAPVEYSDAAVPVRVPGVLSRQEEPELAFKIGGVVEEVLVRTGEAVKKDQVLARLRLDEIEAQLTQARSALAKAERDFARVERLQANAVATLEDLQDARTGVDVAAAQMRIAEFNRRYAVITAPADGQILRRLVEPNEIVAPGKAVLGFAADDSGWLVRAGVADADLARLQPGDRAEVTLSHAAEMTLPGAITRIAGAANSSTRTTEVEILLAQPPTAARSGVAVAVTLWPRPVTPRPVVPASVLIEGEGGVASVFVVRSGQDVALRQKVEVEALDGAKAYLRTALSPDLRLVVRGGEYLRDGSRVAEAPK</sequence>
<dbReference type="PANTHER" id="PTHR30469:SF15">
    <property type="entry name" value="HLYD FAMILY OF SECRETION PROTEINS"/>
    <property type="match status" value="1"/>
</dbReference>
<feature type="domain" description="CusB-like beta-barrel" evidence="4">
    <location>
        <begin position="210"/>
        <end position="281"/>
    </location>
</feature>
<dbReference type="GO" id="GO:1990281">
    <property type="term" value="C:efflux pump complex"/>
    <property type="evidence" value="ECO:0007669"/>
    <property type="project" value="TreeGrafter"/>
</dbReference>
<dbReference type="HOGENOM" id="CLU_018816_1_0_0"/>
<organism evidence="6 7">
    <name type="scientific">Opitutus terrae (strain DSM 11246 / JCM 15787 / PB90-1)</name>
    <dbReference type="NCBI Taxonomy" id="452637"/>
    <lineage>
        <taxon>Bacteria</taxon>
        <taxon>Pseudomonadati</taxon>
        <taxon>Verrucomicrobiota</taxon>
        <taxon>Opitutia</taxon>
        <taxon>Opitutales</taxon>
        <taxon>Opitutaceae</taxon>
        <taxon>Opitutus</taxon>
    </lineage>
</organism>
<dbReference type="PROSITE" id="PS51257">
    <property type="entry name" value="PROKAR_LIPOPROTEIN"/>
    <property type="match status" value="1"/>
</dbReference>
<evidence type="ECO:0000313" key="7">
    <source>
        <dbReference type="Proteomes" id="UP000007013"/>
    </source>
</evidence>
<dbReference type="Gene3D" id="2.40.50.100">
    <property type="match status" value="1"/>
</dbReference>
<evidence type="ECO:0000256" key="2">
    <source>
        <dbReference type="ARBA" id="ARBA00023054"/>
    </source>
</evidence>
<name>B1ZRV5_OPITP</name>
<evidence type="ECO:0000259" key="5">
    <source>
        <dbReference type="Pfam" id="PF25973"/>
    </source>
</evidence>
<accession>B1ZRV5</accession>
<reference evidence="6 7" key="1">
    <citation type="journal article" date="2011" name="J. Bacteriol.">
        <title>Genome sequence of the verrucomicrobium Opitutus terrae PB90-1, an abundant inhabitant of rice paddy soil ecosystems.</title>
        <authorList>
            <person name="van Passel M.W."/>
            <person name="Kant R."/>
            <person name="Palva A."/>
            <person name="Copeland A."/>
            <person name="Lucas S."/>
            <person name="Lapidus A."/>
            <person name="Glavina del Rio T."/>
            <person name="Pitluck S."/>
            <person name="Goltsman E."/>
            <person name="Clum A."/>
            <person name="Sun H."/>
            <person name="Schmutz J."/>
            <person name="Larimer F.W."/>
            <person name="Land M.L."/>
            <person name="Hauser L."/>
            <person name="Kyrpides N."/>
            <person name="Mikhailova N."/>
            <person name="Richardson P.P."/>
            <person name="Janssen P.H."/>
            <person name="de Vos W.M."/>
            <person name="Smidt H."/>
        </authorList>
    </citation>
    <scope>NUCLEOTIDE SEQUENCE [LARGE SCALE GENOMIC DNA]</scope>
    <source>
        <strain evidence="7">DSM 11246 / JCM 15787 / PB90-1</strain>
    </source>
</reference>
<dbReference type="Gene3D" id="6.10.140.1990">
    <property type="match status" value="1"/>
</dbReference>
<dbReference type="InterPro" id="IPR006143">
    <property type="entry name" value="RND_pump_MFP"/>
</dbReference>
<evidence type="ECO:0000313" key="6">
    <source>
        <dbReference type="EMBL" id="ACB73798.1"/>
    </source>
</evidence>
<dbReference type="SUPFAM" id="SSF111369">
    <property type="entry name" value="HlyD-like secretion proteins"/>
    <property type="match status" value="1"/>
</dbReference>
<dbReference type="Pfam" id="PF25954">
    <property type="entry name" value="Beta-barrel_RND_2"/>
    <property type="match status" value="1"/>
</dbReference>
<dbReference type="EMBL" id="CP001032">
    <property type="protein sequence ID" value="ACB73798.1"/>
    <property type="molecule type" value="Genomic_DNA"/>
</dbReference>
<dbReference type="RefSeq" id="WP_012373336.1">
    <property type="nucleotide sequence ID" value="NC_010571.1"/>
</dbReference>
<dbReference type="GO" id="GO:0030313">
    <property type="term" value="C:cell envelope"/>
    <property type="evidence" value="ECO:0007669"/>
    <property type="project" value="UniProtKB-SubCell"/>
</dbReference>
<dbReference type="STRING" id="452637.Oter_0508"/>
<dbReference type="KEGG" id="ote:Oter_0508"/>
<dbReference type="AlphaFoldDB" id="B1ZRV5"/>
<evidence type="ECO:0000256" key="1">
    <source>
        <dbReference type="ARBA" id="ARBA00009477"/>
    </source>
</evidence>
<dbReference type="Gene3D" id="2.40.30.170">
    <property type="match status" value="1"/>
</dbReference>
<feature type="coiled-coil region" evidence="3">
    <location>
        <begin position="109"/>
        <end position="136"/>
    </location>
</feature>
<dbReference type="eggNOG" id="COG0845">
    <property type="taxonomic scope" value="Bacteria"/>
</dbReference>
<keyword evidence="7" id="KW-1185">Reference proteome</keyword>
<evidence type="ECO:0000256" key="3">
    <source>
        <dbReference type="SAM" id="Coils"/>
    </source>
</evidence>
<keyword evidence="2 3" id="KW-0175">Coiled coil</keyword>